<dbReference type="Gene3D" id="1.10.510.10">
    <property type="entry name" value="Transferase(Phosphotransferase) domain 1"/>
    <property type="match status" value="1"/>
</dbReference>
<evidence type="ECO:0000256" key="10">
    <source>
        <dbReference type="ARBA" id="ARBA00022840"/>
    </source>
</evidence>
<comment type="function">
    <text evidence="2">Functions as an E3 ubiquitin ligase.</text>
</comment>
<dbReference type="InterPro" id="IPR008271">
    <property type="entry name" value="Ser/Thr_kinase_AS"/>
</dbReference>
<evidence type="ECO:0000256" key="12">
    <source>
        <dbReference type="SAM" id="Coils"/>
    </source>
</evidence>
<dbReference type="Gene3D" id="3.30.200.20">
    <property type="entry name" value="Phosphorylase Kinase, domain 1"/>
    <property type="match status" value="1"/>
</dbReference>
<name>W9R641_9ROSA</name>
<sequence>MNRDGGFAVPAAMTSVAVAVHGGGGNDSRRAVKWAVENLWPRADRFVLVHVVPKISSIPTPSGDFIPVAELDEKMVAMYVQDVKEKLEEVFVPFKKLCRTREIETLILDDDDPAKALLRYASESGISCLVLGSCSSNFLTRKLKGPGVPEIVLRCTANACDIYVVSKQGVITKAANPSSSGETSTARQSSTQRDHGLGLHGLGEQISGFRSFSAESQVSETFGASTMSVLSYLNSEAFTQICSPTNTSIHEGNRYQDLEAGLETHTLRQCHSMASLNIDKSHAQAEVEQLRRELQSTITMYNRACEELVHAQKKVQLASSVCLEETRRVDAALEREELLKKIAAEEKAKHLGAVQEVETARALLAKETYERQIAEVNAFEESFEKSKLIDALFSSDKRYRRYTRKEIEIATNFFSETNVIGEGGYGKVYKCNLDHTSVAVKVLQSSAAEKKQEFLKEVEVLSQLHHPNIVLLLGACPESGCLVYEYMENGSLEDYIFRRKGKSHLPWFVRFRIVFEIACGLAFLHCSKPDPIVHRDLKPGNILVGRNFVSKIGDVGLAKLISDVVPDNITEYRDSILAGTLFYMDPEYQRTGTIRPKSDVFAFGVIILQLLTSRHPKGLLLTVKNAIRNGSLVDILDKSVTDWPLIETEELARLALKCSKLRCRDRPDLETEVLPVLKRLVDKANARAKVERNNTHAPGHYYCPILQEIMDDPHIAADGFTYEYRAIKAWLEKHSVSPVTKRRLQHSMLTTDHTLRSAINDWRSHMTF</sequence>
<dbReference type="Pfam" id="PF00582">
    <property type="entry name" value="Usp"/>
    <property type="match status" value="1"/>
</dbReference>
<evidence type="ECO:0000256" key="11">
    <source>
        <dbReference type="PROSITE-ProRule" id="PRU10141"/>
    </source>
</evidence>
<keyword evidence="5" id="KW-0723">Serine/threonine-protein kinase</keyword>
<dbReference type="PROSITE" id="PS50011">
    <property type="entry name" value="PROTEIN_KINASE_DOM"/>
    <property type="match status" value="1"/>
</dbReference>
<dbReference type="AlphaFoldDB" id="W9R641"/>
<dbReference type="InterPro" id="IPR013083">
    <property type="entry name" value="Znf_RING/FYVE/PHD"/>
</dbReference>
<dbReference type="EC" id="2.3.2.27" evidence="4"/>
<keyword evidence="12" id="KW-0175">Coiled coil</keyword>
<dbReference type="InterPro" id="IPR006016">
    <property type="entry name" value="UspA"/>
</dbReference>
<keyword evidence="7 11" id="KW-0547">Nucleotide-binding</keyword>
<reference evidence="17" key="1">
    <citation type="submission" date="2013-01" db="EMBL/GenBank/DDBJ databases">
        <title>Draft Genome Sequence of a Mulberry Tree, Morus notabilis C.K. Schneid.</title>
        <authorList>
            <person name="He N."/>
            <person name="Zhao S."/>
        </authorList>
    </citation>
    <scope>NUCLEOTIDE SEQUENCE</scope>
</reference>
<dbReference type="Pfam" id="PF04564">
    <property type="entry name" value="U-box"/>
    <property type="match status" value="1"/>
</dbReference>
<comment type="catalytic activity">
    <reaction evidence="1">
        <text>S-ubiquitinyl-[E2 ubiquitin-conjugating enzyme]-L-cysteine + [acceptor protein]-L-lysine = [E2 ubiquitin-conjugating enzyme]-L-cysteine + N(6)-ubiquitinyl-[acceptor protein]-L-lysine.</text>
        <dbReference type="EC" id="2.3.2.27"/>
    </reaction>
</comment>
<dbReference type="SUPFAM" id="SSF56112">
    <property type="entry name" value="Protein kinase-like (PK-like)"/>
    <property type="match status" value="1"/>
</dbReference>
<dbReference type="EMBL" id="KE343704">
    <property type="protein sequence ID" value="EXB38887.1"/>
    <property type="molecule type" value="Genomic_DNA"/>
</dbReference>
<dbReference type="CDD" id="cd01989">
    <property type="entry name" value="USP_STK_Ubox_N"/>
    <property type="match status" value="1"/>
</dbReference>
<dbReference type="InterPro" id="IPR000719">
    <property type="entry name" value="Prot_kinase_dom"/>
</dbReference>
<keyword evidence="10 11" id="KW-0067">ATP-binding</keyword>
<dbReference type="eggNOG" id="ENOG502QQ92">
    <property type="taxonomic scope" value="Eukaryota"/>
</dbReference>
<evidence type="ECO:0000256" key="9">
    <source>
        <dbReference type="ARBA" id="ARBA00022786"/>
    </source>
</evidence>
<dbReference type="GO" id="GO:0004674">
    <property type="term" value="F:protein serine/threonine kinase activity"/>
    <property type="evidence" value="ECO:0007669"/>
    <property type="project" value="UniProtKB-KW"/>
</dbReference>
<evidence type="ECO:0000256" key="8">
    <source>
        <dbReference type="ARBA" id="ARBA00022777"/>
    </source>
</evidence>
<dbReference type="Proteomes" id="UP000030645">
    <property type="component" value="Unassembled WGS sequence"/>
</dbReference>
<dbReference type="SMART" id="SM00220">
    <property type="entry name" value="S_TKc"/>
    <property type="match status" value="1"/>
</dbReference>
<evidence type="ECO:0000256" key="1">
    <source>
        <dbReference type="ARBA" id="ARBA00000900"/>
    </source>
</evidence>
<feature type="domain" description="Protein kinase" evidence="14">
    <location>
        <begin position="414"/>
        <end position="677"/>
    </location>
</feature>
<evidence type="ECO:0000256" key="5">
    <source>
        <dbReference type="ARBA" id="ARBA00022527"/>
    </source>
</evidence>
<dbReference type="Gene3D" id="3.40.50.620">
    <property type="entry name" value="HUPs"/>
    <property type="match status" value="1"/>
</dbReference>
<keyword evidence="17" id="KW-1185">Reference proteome</keyword>
<gene>
    <name evidence="16" type="ORF">L484_027321</name>
</gene>
<keyword evidence="6" id="KW-0808">Transferase</keyword>
<protein>
    <recommendedName>
        <fullName evidence="4">RING-type E3 ubiquitin transferase</fullName>
        <ecNumber evidence="4">2.3.2.27</ecNumber>
    </recommendedName>
</protein>
<feature type="region of interest" description="Disordered" evidence="13">
    <location>
        <begin position="174"/>
        <end position="197"/>
    </location>
</feature>
<evidence type="ECO:0000259" key="15">
    <source>
        <dbReference type="PROSITE" id="PS51698"/>
    </source>
</evidence>
<dbReference type="Pfam" id="PF07714">
    <property type="entry name" value="PK_Tyr_Ser-Thr"/>
    <property type="match status" value="1"/>
</dbReference>
<dbReference type="SMART" id="SM00504">
    <property type="entry name" value="Ubox"/>
    <property type="match status" value="1"/>
</dbReference>
<evidence type="ECO:0000256" key="7">
    <source>
        <dbReference type="ARBA" id="ARBA00022741"/>
    </source>
</evidence>
<proteinExistence type="predicted"/>
<dbReference type="STRING" id="981085.W9R641"/>
<dbReference type="SUPFAM" id="SSF57850">
    <property type="entry name" value="RING/U-box"/>
    <property type="match status" value="1"/>
</dbReference>
<dbReference type="PROSITE" id="PS51698">
    <property type="entry name" value="U_BOX"/>
    <property type="match status" value="1"/>
</dbReference>
<evidence type="ECO:0000259" key="14">
    <source>
        <dbReference type="PROSITE" id="PS50011"/>
    </source>
</evidence>
<evidence type="ECO:0000256" key="2">
    <source>
        <dbReference type="ARBA" id="ARBA00003861"/>
    </source>
</evidence>
<dbReference type="Gene3D" id="3.30.40.10">
    <property type="entry name" value="Zinc/RING finger domain, C3HC4 (zinc finger)"/>
    <property type="match status" value="1"/>
</dbReference>
<evidence type="ECO:0000313" key="17">
    <source>
        <dbReference type="Proteomes" id="UP000030645"/>
    </source>
</evidence>
<feature type="compositionally biased region" description="Polar residues" evidence="13">
    <location>
        <begin position="175"/>
        <end position="191"/>
    </location>
</feature>
<dbReference type="PROSITE" id="PS00108">
    <property type="entry name" value="PROTEIN_KINASE_ST"/>
    <property type="match status" value="1"/>
</dbReference>
<evidence type="ECO:0000313" key="16">
    <source>
        <dbReference type="EMBL" id="EXB38887.1"/>
    </source>
</evidence>
<keyword evidence="8" id="KW-0418">Kinase</keyword>
<dbReference type="PROSITE" id="PS00107">
    <property type="entry name" value="PROTEIN_KINASE_ATP"/>
    <property type="match status" value="1"/>
</dbReference>
<dbReference type="GO" id="GO:0061630">
    <property type="term" value="F:ubiquitin protein ligase activity"/>
    <property type="evidence" value="ECO:0007669"/>
    <property type="project" value="UniProtKB-EC"/>
</dbReference>
<comment type="pathway">
    <text evidence="3">Protein modification; protein ubiquitination.</text>
</comment>
<evidence type="ECO:0000256" key="3">
    <source>
        <dbReference type="ARBA" id="ARBA00004906"/>
    </source>
</evidence>
<organism evidence="16 17">
    <name type="scientific">Morus notabilis</name>
    <dbReference type="NCBI Taxonomy" id="981085"/>
    <lineage>
        <taxon>Eukaryota</taxon>
        <taxon>Viridiplantae</taxon>
        <taxon>Streptophyta</taxon>
        <taxon>Embryophyta</taxon>
        <taxon>Tracheophyta</taxon>
        <taxon>Spermatophyta</taxon>
        <taxon>Magnoliopsida</taxon>
        <taxon>eudicotyledons</taxon>
        <taxon>Gunneridae</taxon>
        <taxon>Pentapetalae</taxon>
        <taxon>rosids</taxon>
        <taxon>fabids</taxon>
        <taxon>Rosales</taxon>
        <taxon>Moraceae</taxon>
        <taxon>Moreae</taxon>
        <taxon>Morus</taxon>
    </lineage>
</organism>
<dbReference type="UniPathway" id="UPA00143"/>
<feature type="coiled-coil region" evidence="12">
    <location>
        <begin position="273"/>
        <end position="307"/>
    </location>
</feature>
<dbReference type="InterPro" id="IPR051348">
    <property type="entry name" value="U-box_ubiquitin_ligases"/>
</dbReference>
<dbReference type="InterPro" id="IPR003613">
    <property type="entry name" value="Ubox_domain"/>
</dbReference>
<dbReference type="OrthoDB" id="10064100at2759"/>
<feature type="domain" description="U-box" evidence="15">
    <location>
        <begin position="696"/>
        <end position="768"/>
    </location>
</feature>
<dbReference type="InterPro" id="IPR011009">
    <property type="entry name" value="Kinase-like_dom_sf"/>
</dbReference>
<evidence type="ECO:0000256" key="4">
    <source>
        <dbReference type="ARBA" id="ARBA00012483"/>
    </source>
</evidence>
<feature type="binding site" evidence="11">
    <location>
        <position position="441"/>
    </location>
    <ligand>
        <name>ATP</name>
        <dbReference type="ChEBI" id="CHEBI:30616"/>
    </ligand>
</feature>
<evidence type="ECO:0000256" key="6">
    <source>
        <dbReference type="ARBA" id="ARBA00022679"/>
    </source>
</evidence>
<dbReference type="PANTHER" id="PTHR45647:SF65">
    <property type="entry name" value="U-BOX DOMAIN-CONTAINING PROTEIN KINASE FAMILY PROTEIN"/>
    <property type="match status" value="1"/>
</dbReference>
<keyword evidence="9" id="KW-0833">Ubl conjugation pathway</keyword>
<dbReference type="CDD" id="cd16655">
    <property type="entry name" value="RING-Ubox_WDSUB1-like"/>
    <property type="match status" value="1"/>
</dbReference>
<dbReference type="PANTHER" id="PTHR45647">
    <property type="entry name" value="OS02G0152300 PROTEIN"/>
    <property type="match status" value="1"/>
</dbReference>
<accession>W9R641</accession>
<dbReference type="SUPFAM" id="SSF52402">
    <property type="entry name" value="Adenine nucleotide alpha hydrolases-like"/>
    <property type="match status" value="1"/>
</dbReference>
<dbReference type="InterPro" id="IPR001245">
    <property type="entry name" value="Ser-Thr/Tyr_kinase_cat_dom"/>
</dbReference>
<dbReference type="GO" id="GO:0005524">
    <property type="term" value="F:ATP binding"/>
    <property type="evidence" value="ECO:0007669"/>
    <property type="project" value="UniProtKB-UniRule"/>
</dbReference>
<dbReference type="InterPro" id="IPR014729">
    <property type="entry name" value="Rossmann-like_a/b/a_fold"/>
</dbReference>
<dbReference type="FunFam" id="3.30.200.20:FF:000162">
    <property type="entry name" value="Adenine nucleotide alpha hydrolase-like domain kinase"/>
    <property type="match status" value="1"/>
</dbReference>
<evidence type="ECO:0000256" key="13">
    <source>
        <dbReference type="SAM" id="MobiDB-lite"/>
    </source>
</evidence>
<dbReference type="KEGG" id="mnt:21409944"/>
<dbReference type="InterPro" id="IPR017441">
    <property type="entry name" value="Protein_kinase_ATP_BS"/>
</dbReference>
<dbReference type="GO" id="GO:0016567">
    <property type="term" value="P:protein ubiquitination"/>
    <property type="evidence" value="ECO:0007669"/>
    <property type="project" value="UniProtKB-UniPathway"/>
</dbReference>